<dbReference type="Proteomes" id="UP000663836">
    <property type="component" value="Unassembled WGS sequence"/>
</dbReference>
<dbReference type="Proteomes" id="UP000663864">
    <property type="component" value="Unassembled WGS sequence"/>
</dbReference>
<reference evidence="3" key="1">
    <citation type="submission" date="2021-02" db="EMBL/GenBank/DDBJ databases">
        <authorList>
            <person name="Nowell W R."/>
        </authorList>
    </citation>
    <scope>NUCLEOTIDE SEQUENCE</scope>
</reference>
<dbReference type="EMBL" id="CAJOBD010007966">
    <property type="protein sequence ID" value="CAF4100293.1"/>
    <property type="molecule type" value="Genomic_DNA"/>
</dbReference>
<protein>
    <submittedName>
        <fullName evidence="3">Uncharacterized protein</fullName>
    </submittedName>
</protein>
<accession>A0A819V2J4</accession>
<evidence type="ECO:0000313" key="4">
    <source>
        <dbReference type="Proteomes" id="UP000663836"/>
    </source>
</evidence>
<dbReference type="EMBL" id="CAJNOT010007824">
    <property type="protein sequence ID" value="CAF1511709.1"/>
    <property type="molecule type" value="Genomic_DNA"/>
</dbReference>
<feature type="non-terminal residue" evidence="3">
    <location>
        <position position="1"/>
    </location>
</feature>
<evidence type="ECO:0000313" key="3">
    <source>
        <dbReference type="EMBL" id="CAF4100293.1"/>
    </source>
</evidence>
<evidence type="ECO:0000313" key="2">
    <source>
        <dbReference type="EMBL" id="CAF1511709.1"/>
    </source>
</evidence>
<evidence type="ECO:0000256" key="1">
    <source>
        <dbReference type="SAM" id="Phobius"/>
    </source>
</evidence>
<keyword evidence="1" id="KW-1133">Transmembrane helix</keyword>
<feature type="transmembrane region" description="Helical" evidence="1">
    <location>
        <begin position="67"/>
        <end position="84"/>
    </location>
</feature>
<keyword evidence="1" id="KW-0812">Transmembrane</keyword>
<name>A0A819V2J4_9BILA</name>
<keyword evidence="1" id="KW-0472">Membrane</keyword>
<dbReference type="AlphaFoldDB" id="A0A819V2J4"/>
<organism evidence="3 4">
    <name type="scientific">Rotaria sordida</name>
    <dbReference type="NCBI Taxonomy" id="392033"/>
    <lineage>
        <taxon>Eukaryota</taxon>
        <taxon>Metazoa</taxon>
        <taxon>Spiralia</taxon>
        <taxon>Gnathifera</taxon>
        <taxon>Rotifera</taxon>
        <taxon>Eurotatoria</taxon>
        <taxon>Bdelloidea</taxon>
        <taxon>Philodinida</taxon>
        <taxon>Philodinidae</taxon>
        <taxon>Rotaria</taxon>
    </lineage>
</organism>
<sequence length="169" mass="19417">MSDRDIEKLLSKDESSLTINDVSIKSEDIYIVYHFHVCCLFTADASLKDKGLIREITSRIQKLRKEVCFILIIISNYFFFFIYAKVISTDEIIVYYSVKPQTSEIARITSEQGDKIEAILQNLFLPMKRDTIADSILLRVTILPNAQACVMCESLFVGEQCTTLIERNK</sequence>
<comment type="caution">
    <text evidence="3">The sequence shown here is derived from an EMBL/GenBank/DDBJ whole genome shotgun (WGS) entry which is preliminary data.</text>
</comment>
<proteinExistence type="predicted"/>
<gene>
    <name evidence="3" type="ORF">JBS370_LOCUS31695</name>
    <name evidence="2" type="ORF">ZHD862_LOCUS37950</name>
</gene>